<feature type="transmembrane region" description="Helical" evidence="9">
    <location>
        <begin position="578"/>
        <end position="601"/>
    </location>
</feature>
<dbReference type="GO" id="GO:0065002">
    <property type="term" value="P:intracellular protein transmembrane transport"/>
    <property type="evidence" value="ECO:0007669"/>
    <property type="project" value="UniProtKB-UniRule"/>
</dbReference>
<keyword evidence="4 9" id="KW-0812">Transmembrane</keyword>
<dbReference type="InterPro" id="IPR022646">
    <property type="entry name" value="SecD/SecF_CS"/>
</dbReference>
<feature type="domain" description="Protein translocase subunit SecDF P1" evidence="12">
    <location>
        <begin position="253"/>
        <end position="311"/>
    </location>
</feature>
<dbReference type="GO" id="GO:0005886">
    <property type="term" value="C:plasma membrane"/>
    <property type="evidence" value="ECO:0007669"/>
    <property type="project" value="UniProtKB-SubCell"/>
</dbReference>
<dbReference type="Pfam" id="PF13721">
    <property type="entry name" value="SecD-TM1"/>
    <property type="match status" value="1"/>
</dbReference>
<reference evidence="15" key="1">
    <citation type="submission" date="2014-10" db="EMBL/GenBank/DDBJ databases">
        <authorList>
            <person name="Kuske C.R."/>
            <person name="Challacombe J.F."/>
            <person name="Daligault H.E."/>
            <person name="Davenport K.W."/>
            <person name="Johnson S.L."/>
            <person name="Siddaramappa S."/>
            <person name="Petersen J.M."/>
        </authorList>
    </citation>
    <scope>NUCLEOTIDE SEQUENCE [LARGE SCALE GENOMIC DNA]</scope>
    <source>
        <strain evidence="15">CA97-1460</strain>
    </source>
</reference>
<feature type="domain" description="SecDF P1 head subdomain" evidence="13">
    <location>
        <begin position="337"/>
        <end position="460"/>
    </location>
</feature>
<evidence type="ECO:0000259" key="13">
    <source>
        <dbReference type="Pfam" id="PF22599"/>
    </source>
</evidence>
<dbReference type="HAMAP" id="MF_01463_B">
    <property type="entry name" value="SecD_B"/>
    <property type="match status" value="1"/>
</dbReference>
<dbReference type="InterPro" id="IPR054384">
    <property type="entry name" value="SecDF_P1_head"/>
</dbReference>
<feature type="transmembrane region" description="Helical" evidence="9">
    <location>
        <begin position="607"/>
        <end position="629"/>
    </location>
</feature>
<evidence type="ECO:0000259" key="12">
    <source>
        <dbReference type="Pfam" id="PF21760"/>
    </source>
</evidence>
<dbReference type="Proteomes" id="UP000182521">
    <property type="component" value="Chromosome"/>
</dbReference>
<proteinExistence type="inferred from homology"/>
<dbReference type="FunFam" id="1.20.1640.10:FF:000004">
    <property type="entry name" value="Protein translocase subunit SecD"/>
    <property type="match status" value="1"/>
</dbReference>
<feature type="domain" description="SecD export protein N-terminal TM" evidence="11">
    <location>
        <begin position="10"/>
        <end position="111"/>
    </location>
</feature>
<organism evidence="14 15">
    <name type="scientific">Francisella frigiditurris</name>
    <dbReference type="NCBI Taxonomy" id="1542390"/>
    <lineage>
        <taxon>Bacteria</taxon>
        <taxon>Pseudomonadati</taxon>
        <taxon>Pseudomonadota</taxon>
        <taxon>Gammaproteobacteria</taxon>
        <taxon>Thiotrichales</taxon>
        <taxon>Francisellaceae</taxon>
        <taxon>Francisella</taxon>
    </lineage>
</organism>
<dbReference type="RefSeq" id="WP_071664128.1">
    <property type="nucleotide sequence ID" value="NZ_CP009654.1"/>
</dbReference>
<dbReference type="OrthoDB" id="9805019at2"/>
<dbReference type="GO" id="GO:0006605">
    <property type="term" value="P:protein targeting"/>
    <property type="evidence" value="ECO:0007669"/>
    <property type="project" value="UniProtKB-UniRule"/>
</dbReference>
<dbReference type="Gene3D" id="1.20.1640.10">
    <property type="entry name" value="Multidrug efflux transporter AcrB transmembrane domain"/>
    <property type="match status" value="1"/>
</dbReference>
<name>A0A1J0KUU1_9GAMM</name>
<dbReference type="GO" id="GO:0043952">
    <property type="term" value="P:protein transport by the Sec complex"/>
    <property type="evidence" value="ECO:0007669"/>
    <property type="project" value="UniProtKB-UniRule"/>
</dbReference>
<dbReference type="InterPro" id="IPR022813">
    <property type="entry name" value="SecD/SecF_arch_bac"/>
</dbReference>
<keyword evidence="15" id="KW-1185">Reference proteome</keyword>
<protein>
    <recommendedName>
        <fullName evidence="9">Protein translocase subunit SecD</fullName>
    </recommendedName>
</protein>
<dbReference type="EMBL" id="CP009654">
    <property type="protein sequence ID" value="APC97447.1"/>
    <property type="molecule type" value="Genomic_DNA"/>
</dbReference>
<dbReference type="InterPro" id="IPR027398">
    <property type="entry name" value="SecD-TM"/>
</dbReference>
<evidence type="ECO:0000256" key="9">
    <source>
        <dbReference type="HAMAP-Rule" id="MF_01463"/>
    </source>
</evidence>
<feature type="domain" description="Protein export membrane protein SecD/SecF C-terminal" evidence="10">
    <location>
        <begin position="462"/>
        <end position="630"/>
    </location>
</feature>
<keyword evidence="2 9" id="KW-0813">Transport</keyword>
<feature type="transmembrane region" description="Helical" evidence="9">
    <location>
        <begin position="535"/>
        <end position="557"/>
    </location>
</feature>
<dbReference type="PRINTS" id="PR00702">
    <property type="entry name" value="ACRIFLAVINRP"/>
</dbReference>
<dbReference type="STRING" id="1542390.KX01_1218"/>
<comment type="function">
    <text evidence="9">Part of the Sec protein translocase complex. Interacts with the SecYEG preprotein conducting channel. SecDF uses the proton motive force (PMF) to complete protein translocation after the ATP-dependent function of SecA.</text>
</comment>
<keyword evidence="5 9" id="KW-0653">Protein transport</keyword>
<dbReference type="NCBIfam" id="TIGR00916">
    <property type="entry name" value="2A0604s01"/>
    <property type="match status" value="1"/>
</dbReference>
<evidence type="ECO:0000259" key="11">
    <source>
        <dbReference type="Pfam" id="PF13721"/>
    </source>
</evidence>
<dbReference type="Gene3D" id="3.30.70.3400">
    <property type="match status" value="2"/>
</dbReference>
<evidence type="ECO:0000256" key="3">
    <source>
        <dbReference type="ARBA" id="ARBA00022475"/>
    </source>
</evidence>
<accession>A0A1J0KUU1</accession>
<evidence type="ECO:0000256" key="7">
    <source>
        <dbReference type="ARBA" id="ARBA00023010"/>
    </source>
</evidence>
<comment type="caution">
    <text evidence="9">Lacks conserved residue(s) required for the propagation of feature annotation.</text>
</comment>
<evidence type="ECO:0000256" key="4">
    <source>
        <dbReference type="ARBA" id="ARBA00022692"/>
    </source>
</evidence>
<dbReference type="InterPro" id="IPR001036">
    <property type="entry name" value="Acrflvin-R"/>
</dbReference>
<dbReference type="Gene3D" id="3.30.1360.200">
    <property type="match status" value="1"/>
</dbReference>
<dbReference type="PANTHER" id="PTHR30081">
    <property type="entry name" value="PROTEIN-EXPORT MEMBRANE PROTEIN SEC"/>
    <property type="match status" value="1"/>
</dbReference>
<dbReference type="NCBIfam" id="TIGR01129">
    <property type="entry name" value="secD"/>
    <property type="match status" value="1"/>
</dbReference>
<evidence type="ECO:0000256" key="8">
    <source>
        <dbReference type="ARBA" id="ARBA00023136"/>
    </source>
</evidence>
<dbReference type="PANTHER" id="PTHR30081:SF1">
    <property type="entry name" value="PROTEIN TRANSLOCASE SUBUNIT SECD"/>
    <property type="match status" value="1"/>
</dbReference>
<keyword evidence="6 9" id="KW-1133">Transmembrane helix</keyword>
<evidence type="ECO:0000313" key="15">
    <source>
        <dbReference type="Proteomes" id="UP000182521"/>
    </source>
</evidence>
<evidence type="ECO:0000256" key="6">
    <source>
        <dbReference type="ARBA" id="ARBA00022989"/>
    </source>
</evidence>
<dbReference type="AlphaFoldDB" id="A0A1J0KUU1"/>
<feature type="transmembrane region" description="Helical" evidence="9">
    <location>
        <begin position="508"/>
        <end position="529"/>
    </location>
</feature>
<evidence type="ECO:0000256" key="1">
    <source>
        <dbReference type="ARBA" id="ARBA00004651"/>
    </source>
</evidence>
<comment type="subunit">
    <text evidence="9">Forms a complex with SecF. Part of the essential Sec protein translocation apparatus which comprises SecA, SecYEG and auxiliary proteins SecDF-YajC and YidC.</text>
</comment>
<dbReference type="GO" id="GO:0015450">
    <property type="term" value="F:protein-transporting ATPase activity"/>
    <property type="evidence" value="ECO:0007669"/>
    <property type="project" value="InterPro"/>
</dbReference>
<dbReference type="InterPro" id="IPR005791">
    <property type="entry name" value="SecD"/>
</dbReference>
<dbReference type="Pfam" id="PF22599">
    <property type="entry name" value="SecDF_P1_head"/>
    <property type="match status" value="1"/>
</dbReference>
<dbReference type="Pfam" id="PF21760">
    <property type="entry name" value="SecD_1st"/>
    <property type="match status" value="1"/>
</dbReference>
<dbReference type="InterPro" id="IPR048631">
    <property type="entry name" value="SecD_1st"/>
</dbReference>
<gene>
    <name evidence="9 14" type="primary">secD</name>
    <name evidence="14" type="ORF">KX01_1218</name>
</gene>
<dbReference type="SUPFAM" id="SSF82866">
    <property type="entry name" value="Multidrug efflux transporter AcrB transmembrane domain"/>
    <property type="match status" value="1"/>
</dbReference>
<evidence type="ECO:0000256" key="2">
    <source>
        <dbReference type="ARBA" id="ARBA00022448"/>
    </source>
</evidence>
<dbReference type="Pfam" id="PF02355">
    <property type="entry name" value="SecD_SecF_C"/>
    <property type="match status" value="1"/>
</dbReference>
<feature type="transmembrane region" description="Helical" evidence="9">
    <location>
        <begin position="482"/>
        <end position="501"/>
    </location>
</feature>
<dbReference type="InterPro" id="IPR055344">
    <property type="entry name" value="SecD_SecF_C_bact"/>
</dbReference>
<dbReference type="KEGG" id="frc:KX01_1218"/>
<dbReference type="InterPro" id="IPR048634">
    <property type="entry name" value="SecD_SecF_C"/>
</dbReference>
<evidence type="ECO:0000256" key="5">
    <source>
        <dbReference type="ARBA" id="ARBA00022927"/>
    </source>
</evidence>
<keyword evidence="3 9" id="KW-1003">Cell membrane</keyword>
<comment type="subcellular location">
    <subcellularLocation>
        <location evidence="1 9">Cell membrane</location>
        <topology evidence="1 9">Multi-pass membrane protein</topology>
    </subcellularLocation>
</comment>
<keyword evidence="7 9" id="KW-0811">Translocation</keyword>
<evidence type="ECO:0000313" key="14">
    <source>
        <dbReference type="EMBL" id="APC97447.1"/>
    </source>
</evidence>
<comment type="similarity">
    <text evidence="9">Belongs to the SecD/SecF family. SecD subfamily.</text>
</comment>
<sequence length="647" mass="70462">MAKHKTLPVNQFPLWKNLLIVFILALSLFYALPNVFGKNPALQVSEKDSNVTEQTLSKVEDILKKDKIVYEKTYIADNESNISIVFNNVDDQLSAKKALKDELGANYVIAMNMLSNSPAWLTALGASPMNLGLDLRGGIYLMLEADTQSAVNAQLDNSLNIVLNYLKEKNISVSNSKKAEEKGNAVDVPKSYTQNGYFSVTLANNNDAQSLVDYLKNDYKKNQDYQIAYMVKGKTVYVTFDSAKILQLQQDAISQVVTVMRNRVNALGVSEASVAQAGQNRVVIEIPGLQDATQAKQILGGTSTANFYLVQPVTNRLATEEQGYKVYELDNDSRGYKSYYSLKGLPVAGGADIINANPGVDQQTGLPIVKVELSRTAASHFREMTSKNIGNPMGVMLVNITYDKVKNKDGSDKTVIDKTEKLINVATIQSALGSHFQITGLGQKEANNLALMIRSGALQVPVHIVQEQQIGPSLGKDNIEKGMISIVAALVAVIVFILIYYRVFGIIANIALVLNLLMIVAVMSIIPGATLTLPGIAGIVLNLGMSIDGNVLIFERIREEIRAGMPRQSAIHIGYEKAFTTIVDSNITTLIVAVILFFIGAGAVKGFAITLMIGIVTSMFTAVTVSRAMTNFVYGKRKKLEKISIGI</sequence>
<keyword evidence="8 9" id="KW-0472">Membrane</keyword>
<evidence type="ECO:0000259" key="10">
    <source>
        <dbReference type="Pfam" id="PF02355"/>
    </source>
</evidence>
<dbReference type="Pfam" id="PF07549">
    <property type="entry name" value="Sec_GG"/>
    <property type="match status" value="1"/>
</dbReference>